<dbReference type="SUPFAM" id="SSF52540">
    <property type="entry name" value="P-loop containing nucleoside triphosphate hydrolases"/>
    <property type="match status" value="1"/>
</dbReference>
<evidence type="ECO:0000313" key="1">
    <source>
        <dbReference type="EMBL" id="VAX22928.1"/>
    </source>
</evidence>
<dbReference type="PANTHER" id="PTHR11669:SF8">
    <property type="entry name" value="DNA POLYMERASE III SUBUNIT DELTA"/>
    <property type="match status" value="1"/>
</dbReference>
<dbReference type="Pfam" id="PF13177">
    <property type="entry name" value="DNA_pol3_delta2"/>
    <property type="match status" value="1"/>
</dbReference>
<evidence type="ECO:0008006" key="2">
    <source>
        <dbReference type="Google" id="ProtNLM"/>
    </source>
</evidence>
<protein>
    <recommendedName>
        <fullName evidence="2">DNA-directed DNA polymerase</fullName>
    </recommendedName>
</protein>
<dbReference type="GO" id="GO:0006261">
    <property type="term" value="P:DNA-templated DNA replication"/>
    <property type="evidence" value="ECO:0007669"/>
    <property type="project" value="TreeGrafter"/>
</dbReference>
<dbReference type="InterPro" id="IPR050238">
    <property type="entry name" value="DNA_Rep/Repair_Clamp_Loader"/>
</dbReference>
<organism evidence="1">
    <name type="scientific">hydrothermal vent metagenome</name>
    <dbReference type="NCBI Taxonomy" id="652676"/>
    <lineage>
        <taxon>unclassified sequences</taxon>
        <taxon>metagenomes</taxon>
        <taxon>ecological metagenomes</taxon>
    </lineage>
</organism>
<dbReference type="PANTHER" id="PTHR11669">
    <property type="entry name" value="REPLICATION FACTOR C / DNA POLYMERASE III GAMMA-TAU SUBUNIT"/>
    <property type="match status" value="1"/>
</dbReference>
<dbReference type="EMBL" id="UOGD01000238">
    <property type="protein sequence ID" value="VAX22928.1"/>
    <property type="molecule type" value="Genomic_DNA"/>
</dbReference>
<dbReference type="AlphaFoldDB" id="A0A3B1CG38"/>
<gene>
    <name evidence="1" type="ORF">MNBD_IGNAVI01-706</name>
</gene>
<name>A0A3B1CG38_9ZZZZ</name>
<sequence length="368" mass="42330">MYDFLKLVPGQSKVVQILDKIVTTQQIPHAFLFTGPQNVGQHFTAKQLLKSILIKDESNKSIEFKIDKLDDPYIRYVIPLPRGKGETPDDLPYQKISDIDLEIITNELKEKSENPYYEIRIENANSVKISSIRDIKKNLAVNFSDLKYRMIIIEDAHLMSIEAQNALLKSLEEPPEGIIFVLITHKPELLLTTIYSRCWEVQFTSLADDIIEDILVTRFNIERSISSELSPFAGGSIHTAIDLLKYGFEEITDLTINILRYSLGRRYSTAINLMQNAIDESSKEIIPIIITLMITWFNDVQKHRSGSSKYHFVGQLDTIEKYNQRFYDSEIDKIIFSLQNLKDKLDLNINLNLITLNVIFKIASIGIR</sequence>
<reference evidence="1" key="1">
    <citation type="submission" date="2018-06" db="EMBL/GenBank/DDBJ databases">
        <authorList>
            <person name="Zhirakovskaya E."/>
        </authorList>
    </citation>
    <scope>NUCLEOTIDE SEQUENCE</scope>
</reference>
<accession>A0A3B1CG38</accession>
<dbReference type="InterPro" id="IPR027417">
    <property type="entry name" value="P-loop_NTPase"/>
</dbReference>
<proteinExistence type="predicted"/>
<dbReference type="Gene3D" id="3.40.50.300">
    <property type="entry name" value="P-loop containing nucleotide triphosphate hydrolases"/>
    <property type="match status" value="1"/>
</dbReference>